<keyword evidence="2" id="KW-1185">Reference proteome</keyword>
<dbReference type="EMBL" id="CP067341">
    <property type="protein sequence ID" value="QQP14837.1"/>
    <property type="molecule type" value="Genomic_DNA"/>
</dbReference>
<reference evidence="1 2" key="1">
    <citation type="submission" date="2020-01" db="EMBL/GenBank/DDBJ databases">
        <authorList>
            <person name="Liu G."/>
            <person name="Liu B."/>
        </authorList>
    </citation>
    <scope>NUCLEOTIDE SEQUENCE [LARGE SCALE GENOMIC DNA]</scope>
    <source>
        <strain evidence="1 2">FJAT-51161</strain>
    </source>
</reference>
<protein>
    <submittedName>
        <fullName evidence="1">UvrD-helicase domain-containing protein</fullName>
    </submittedName>
</protein>
<dbReference type="Gene3D" id="3.40.50.300">
    <property type="entry name" value="P-loop containing nucleotide triphosphate hydrolases"/>
    <property type="match status" value="1"/>
</dbReference>
<sequence>MRGNPHVRCEWGKKLEITSKAYLSISNMLQETILQLVKTGSEQEGNLFMVGDVKQSIVRP</sequence>
<organism evidence="1 2">
    <name type="scientific">Lysinibacillus agricola</name>
    <dbReference type="NCBI Taxonomy" id="2590012"/>
    <lineage>
        <taxon>Bacteria</taxon>
        <taxon>Bacillati</taxon>
        <taxon>Bacillota</taxon>
        <taxon>Bacilli</taxon>
        <taxon>Bacillales</taxon>
        <taxon>Bacillaceae</taxon>
        <taxon>Lysinibacillus</taxon>
    </lineage>
</organism>
<gene>
    <name evidence="1" type="ORF">FJQ98_04365</name>
</gene>
<proteinExistence type="predicted"/>
<name>A0ABX7AZY3_9BACI</name>
<accession>A0ABX7AZY3</accession>
<evidence type="ECO:0000313" key="2">
    <source>
        <dbReference type="Proteomes" id="UP000596049"/>
    </source>
</evidence>
<evidence type="ECO:0000313" key="1">
    <source>
        <dbReference type="EMBL" id="QQP14837.1"/>
    </source>
</evidence>
<dbReference type="Proteomes" id="UP000596049">
    <property type="component" value="Chromosome"/>
</dbReference>
<dbReference type="InterPro" id="IPR027417">
    <property type="entry name" value="P-loop_NTPase"/>
</dbReference>